<dbReference type="InterPro" id="IPR050398">
    <property type="entry name" value="HssS/ArlS-like"/>
</dbReference>
<keyword evidence="11 14" id="KW-1133">Transmembrane helix</keyword>
<evidence type="ECO:0000256" key="10">
    <source>
        <dbReference type="ARBA" id="ARBA00022840"/>
    </source>
</evidence>
<keyword evidence="4" id="KW-1003">Cell membrane</keyword>
<dbReference type="SUPFAM" id="SSF55874">
    <property type="entry name" value="ATPase domain of HSP90 chaperone/DNA topoisomerase II/histidine kinase"/>
    <property type="match status" value="1"/>
</dbReference>
<evidence type="ECO:0000256" key="1">
    <source>
        <dbReference type="ARBA" id="ARBA00000085"/>
    </source>
</evidence>
<dbReference type="SMART" id="SM00388">
    <property type="entry name" value="HisKA"/>
    <property type="match status" value="1"/>
</dbReference>
<dbReference type="InterPro" id="IPR005467">
    <property type="entry name" value="His_kinase_dom"/>
</dbReference>
<evidence type="ECO:0000256" key="5">
    <source>
        <dbReference type="ARBA" id="ARBA00022553"/>
    </source>
</evidence>
<evidence type="ECO:0000256" key="12">
    <source>
        <dbReference type="ARBA" id="ARBA00023012"/>
    </source>
</evidence>
<dbReference type="GO" id="GO:0005524">
    <property type="term" value="F:ATP binding"/>
    <property type="evidence" value="ECO:0007669"/>
    <property type="project" value="UniProtKB-KW"/>
</dbReference>
<organism evidence="18 19">
    <name type="scientific">Halolactibacillus halophilus</name>
    <dbReference type="NCBI Taxonomy" id="306540"/>
    <lineage>
        <taxon>Bacteria</taxon>
        <taxon>Bacillati</taxon>
        <taxon>Bacillota</taxon>
        <taxon>Bacilli</taxon>
        <taxon>Bacillales</taxon>
        <taxon>Bacillaceae</taxon>
        <taxon>Halolactibacillus</taxon>
    </lineage>
</organism>
<evidence type="ECO:0000256" key="4">
    <source>
        <dbReference type="ARBA" id="ARBA00022475"/>
    </source>
</evidence>
<accession>A0A1I5SRZ1</accession>
<dbReference type="PRINTS" id="PR00344">
    <property type="entry name" value="BCTRLSENSOR"/>
</dbReference>
<keyword evidence="12" id="KW-0902">Two-component regulatory system</keyword>
<evidence type="ECO:0000256" key="6">
    <source>
        <dbReference type="ARBA" id="ARBA00022679"/>
    </source>
</evidence>
<dbReference type="GO" id="GO:0005886">
    <property type="term" value="C:plasma membrane"/>
    <property type="evidence" value="ECO:0007669"/>
    <property type="project" value="UniProtKB-SubCell"/>
</dbReference>
<reference evidence="17 20" key="2">
    <citation type="submission" date="2019-07" db="EMBL/GenBank/DDBJ databases">
        <title>Whole genome shotgun sequence of Halolactibacillus halophilus NBRC 100868.</title>
        <authorList>
            <person name="Hosoyama A."/>
            <person name="Uohara A."/>
            <person name="Ohji S."/>
            <person name="Ichikawa N."/>
        </authorList>
    </citation>
    <scope>NUCLEOTIDE SEQUENCE [LARGE SCALE GENOMIC DNA]</scope>
    <source>
        <strain evidence="17 20">NBRC 100868</strain>
    </source>
</reference>
<dbReference type="PANTHER" id="PTHR45528:SF1">
    <property type="entry name" value="SENSOR HISTIDINE KINASE CPXA"/>
    <property type="match status" value="1"/>
</dbReference>
<keyword evidence="6" id="KW-0808">Transferase</keyword>
<dbReference type="InterPro" id="IPR036890">
    <property type="entry name" value="HATPase_C_sf"/>
</dbReference>
<dbReference type="Gene3D" id="3.30.565.10">
    <property type="entry name" value="Histidine kinase-like ATPase, C-terminal domain"/>
    <property type="match status" value="1"/>
</dbReference>
<evidence type="ECO:0000313" key="20">
    <source>
        <dbReference type="Proteomes" id="UP000321547"/>
    </source>
</evidence>
<evidence type="ECO:0000256" key="13">
    <source>
        <dbReference type="ARBA" id="ARBA00023136"/>
    </source>
</evidence>
<feature type="domain" description="Histidine kinase" evidence="15">
    <location>
        <begin position="235"/>
        <end position="439"/>
    </location>
</feature>
<keyword evidence="5" id="KW-0597">Phosphoprotein</keyword>
<dbReference type="EC" id="2.7.13.3" evidence="3"/>
<gene>
    <name evidence="17" type="ORF">HHA03_22100</name>
    <name evidence="18" type="ORF">SAMN05421839_15013</name>
</gene>
<dbReference type="InterPro" id="IPR003594">
    <property type="entry name" value="HATPase_dom"/>
</dbReference>
<dbReference type="PANTHER" id="PTHR45528">
    <property type="entry name" value="SENSOR HISTIDINE KINASE CPXA"/>
    <property type="match status" value="1"/>
</dbReference>
<comment type="subcellular location">
    <subcellularLocation>
        <location evidence="2">Cell membrane</location>
        <topology evidence="2">Multi-pass membrane protein</topology>
    </subcellularLocation>
</comment>
<evidence type="ECO:0000256" key="3">
    <source>
        <dbReference type="ARBA" id="ARBA00012438"/>
    </source>
</evidence>
<evidence type="ECO:0000259" key="15">
    <source>
        <dbReference type="PROSITE" id="PS50109"/>
    </source>
</evidence>
<dbReference type="InterPro" id="IPR003661">
    <property type="entry name" value="HisK_dim/P_dom"/>
</dbReference>
<dbReference type="FunFam" id="1.10.287.130:FF:000001">
    <property type="entry name" value="Two-component sensor histidine kinase"/>
    <property type="match status" value="1"/>
</dbReference>
<evidence type="ECO:0000313" key="19">
    <source>
        <dbReference type="Proteomes" id="UP000242243"/>
    </source>
</evidence>
<keyword evidence="13 14" id="KW-0472">Membrane</keyword>
<dbReference type="PROSITE" id="PS50885">
    <property type="entry name" value="HAMP"/>
    <property type="match status" value="1"/>
</dbReference>
<evidence type="ECO:0000313" key="17">
    <source>
        <dbReference type="EMBL" id="GEM02678.1"/>
    </source>
</evidence>
<dbReference type="InterPro" id="IPR004358">
    <property type="entry name" value="Sig_transdc_His_kin-like_C"/>
</dbReference>
<evidence type="ECO:0000256" key="8">
    <source>
        <dbReference type="ARBA" id="ARBA00022741"/>
    </source>
</evidence>
<feature type="domain" description="HAMP" evidence="16">
    <location>
        <begin position="175"/>
        <end position="227"/>
    </location>
</feature>
<evidence type="ECO:0000256" key="7">
    <source>
        <dbReference type="ARBA" id="ARBA00022692"/>
    </source>
</evidence>
<evidence type="ECO:0000256" key="14">
    <source>
        <dbReference type="SAM" id="Phobius"/>
    </source>
</evidence>
<dbReference type="PROSITE" id="PS50109">
    <property type="entry name" value="HIS_KIN"/>
    <property type="match status" value="1"/>
</dbReference>
<keyword evidence="10" id="KW-0067">ATP-binding</keyword>
<evidence type="ECO:0000256" key="11">
    <source>
        <dbReference type="ARBA" id="ARBA00022989"/>
    </source>
</evidence>
<keyword evidence="8" id="KW-0547">Nucleotide-binding</keyword>
<keyword evidence="20" id="KW-1185">Reference proteome</keyword>
<comment type="catalytic activity">
    <reaction evidence="1">
        <text>ATP + protein L-histidine = ADP + protein N-phospho-L-histidine.</text>
        <dbReference type="EC" id="2.7.13.3"/>
    </reaction>
</comment>
<proteinExistence type="predicted"/>
<keyword evidence="7 14" id="KW-0812">Transmembrane</keyword>
<dbReference type="Proteomes" id="UP000242243">
    <property type="component" value="Unassembled WGS sequence"/>
</dbReference>
<dbReference type="Gene3D" id="1.10.287.130">
    <property type="match status" value="1"/>
</dbReference>
<dbReference type="InterPro" id="IPR036097">
    <property type="entry name" value="HisK_dim/P_sf"/>
</dbReference>
<reference evidence="18 19" key="1">
    <citation type="submission" date="2016-10" db="EMBL/GenBank/DDBJ databases">
        <authorList>
            <person name="de Groot N.N."/>
        </authorList>
    </citation>
    <scope>NUCLEOTIDE SEQUENCE [LARGE SCALE GENOMIC DNA]</scope>
    <source>
        <strain evidence="18 19">DSM 17073</strain>
    </source>
</reference>
<dbReference type="EMBL" id="FOXC01000050">
    <property type="protein sequence ID" value="SFP73438.1"/>
    <property type="molecule type" value="Genomic_DNA"/>
</dbReference>
<dbReference type="RefSeq" id="WP_089833782.1">
    <property type="nucleotide sequence ID" value="NZ_BJWI01000051.1"/>
</dbReference>
<feature type="transmembrane region" description="Helical" evidence="14">
    <location>
        <begin position="7"/>
        <end position="30"/>
    </location>
</feature>
<dbReference type="EMBL" id="BJWI01000051">
    <property type="protein sequence ID" value="GEM02678.1"/>
    <property type="molecule type" value="Genomic_DNA"/>
</dbReference>
<dbReference type="CDD" id="cd00082">
    <property type="entry name" value="HisKA"/>
    <property type="match status" value="1"/>
</dbReference>
<keyword evidence="9 18" id="KW-0418">Kinase</keyword>
<dbReference type="OrthoDB" id="9780718at2"/>
<evidence type="ECO:0000259" key="16">
    <source>
        <dbReference type="PROSITE" id="PS50885"/>
    </source>
</evidence>
<dbReference type="Gene3D" id="6.10.340.10">
    <property type="match status" value="1"/>
</dbReference>
<name>A0A1I5SRZ1_9BACI</name>
<dbReference type="InterPro" id="IPR003660">
    <property type="entry name" value="HAMP_dom"/>
</dbReference>
<dbReference type="Pfam" id="PF00512">
    <property type="entry name" value="HisKA"/>
    <property type="match status" value="1"/>
</dbReference>
<evidence type="ECO:0000313" key="18">
    <source>
        <dbReference type="EMBL" id="SFP73438.1"/>
    </source>
</evidence>
<dbReference type="STRING" id="306540.SAMN05421839_15013"/>
<dbReference type="SMART" id="SM00387">
    <property type="entry name" value="HATPase_c"/>
    <property type="match status" value="1"/>
</dbReference>
<dbReference type="GO" id="GO:0000155">
    <property type="term" value="F:phosphorelay sensor kinase activity"/>
    <property type="evidence" value="ECO:0007669"/>
    <property type="project" value="InterPro"/>
</dbReference>
<sequence>MKLQTQLTVAFTTLLVVTMLFVTIAIHSLLLDVLIQNEKDQLAEKGELLAQFLYSEVAPRNFSDWLNDEEVYLFIYNRANEQVMLYSSSLEVSTIETWVNRYDLTNNNQPLWSDGETEYVVSILPIYPELLNQELVLITPLGDLQAVQSVFFNRLVIVFMFGVIVIAILSHYLTMRLVTPLTQLKHQLKKVEKRQFDSLERIKATGEIKEVEESMVDMARALERYMKSQQQFFQNASHELKTPLMTIQGYAEGIKDGVFTGEEEARGLEVITQEIARLKKIINEMILLAKLDSDETIYHDETIYISHLIQQAIDRAIPLATDQQIALNHNVIDDLTVVVDEEKVLRALMNIITNAIRHAKTRVLVEARHEQGRLYITVDDDGEGIDEALMPQLFDRFIKGKGGETGLGLAISRAIIERSNGTIEVGHAPTGGARFTIIL</sequence>
<dbReference type="AlphaFoldDB" id="A0A1I5SRZ1"/>
<protein>
    <recommendedName>
        <fullName evidence="3">histidine kinase</fullName>
        <ecNumber evidence="3">2.7.13.3</ecNumber>
    </recommendedName>
</protein>
<feature type="transmembrane region" description="Helical" evidence="14">
    <location>
        <begin position="151"/>
        <end position="173"/>
    </location>
</feature>
<evidence type="ECO:0000256" key="9">
    <source>
        <dbReference type="ARBA" id="ARBA00022777"/>
    </source>
</evidence>
<dbReference type="Pfam" id="PF02518">
    <property type="entry name" value="HATPase_c"/>
    <property type="match status" value="1"/>
</dbReference>
<dbReference type="SUPFAM" id="SSF47384">
    <property type="entry name" value="Homodimeric domain of signal transducing histidine kinase"/>
    <property type="match status" value="1"/>
</dbReference>
<dbReference type="Proteomes" id="UP000321547">
    <property type="component" value="Unassembled WGS sequence"/>
</dbReference>
<evidence type="ECO:0000256" key="2">
    <source>
        <dbReference type="ARBA" id="ARBA00004651"/>
    </source>
</evidence>